<comment type="caution">
    <text evidence="1">The sequence shown here is derived from an EMBL/GenBank/DDBJ whole genome shotgun (WGS) entry which is preliminary data.</text>
</comment>
<dbReference type="Pfam" id="PF10977">
    <property type="entry name" value="DUF2797"/>
    <property type="match status" value="1"/>
</dbReference>
<reference evidence="1 2" key="1">
    <citation type="journal article" date="2019" name="Int. J. Syst. Evol. Microbiol.">
        <title>The Global Catalogue of Microorganisms (GCM) 10K type strain sequencing project: providing services to taxonomists for standard genome sequencing and annotation.</title>
        <authorList>
            <consortium name="The Broad Institute Genomics Platform"/>
            <consortium name="The Broad Institute Genome Sequencing Center for Infectious Disease"/>
            <person name="Wu L."/>
            <person name="Ma J."/>
        </authorList>
    </citation>
    <scope>NUCLEOTIDE SEQUENCE [LARGE SCALE GENOMIC DNA]</scope>
    <source>
        <strain evidence="1 2">JCM 14307</strain>
    </source>
</reference>
<dbReference type="Proteomes" id="UP001500280">
    <property type="component" value="Unassembled WGS sequence"/>
</dbReference>
<protein>
    <submittedName>
        <fullName evidence="1">DUF2797 domain-containing protein</fullName>
    </submittedName>
</protein>
<keyword evidence="2" id="KW-1185">Reference proteome</keyword>
<name>A0ABN2GEA4_9ACTN</name>
<evidence type="ECO:0000313" key="2">
    <source>
        <dbReference type="Proteomes" id="UP001500280"/>
    </source>
</evidence>
<gene>
    <name evidence="1" type="ORF">GCM10009745_10410</name>
</gene>
<accession>A0ABN2GEA4</accession>
<proteinExistence type="predicted"/>
<dbReference type="InterPro" id="IPR021246">
    <property type="entry name" value="DUF2797"/>
</dbReference>
<evidence type="ECO:0000313" key="1">
    <source>
        <dbReference type="EMBL" id="GAA1669866.1"/>
    </source>
</evidence>
<organism evidence="1 2">
    <name type="scientific">Kribbella yunnanensis</name>
    <dbReference type="NCBI Taxonomy" id="190194"/>
    <lineage>
        <taxon>Bacteria</taxon>
        <taxon>Bacillati</taxon>
        <taxon>Actinomycetota</taxon>
        <taxon>Actinomycetes</taxon>
        <taxon>Propionibacteriales</taxon>
        <taxon>Kribbellaceae</taxon>
        <taxon>Kribbella</taxon>
    </lineage>
</organism>
<dbReference type="RefSeq" id="WP_344145742.1">
    <property type="nucleotide sequence ID" value="NZ_BAAANF010000003.1"/>
</dbReference>
<dbReference type="EMBL" id="BAAANF010000003">
    <property type="protein sequence ID" value="GAA1669866.1"/>
    <property type="molecule type" value="Genomic_DNA"/>
</dbReference>
<sequence>MSEPARVAGLVWNGGLPQLEWSAATPRTPLRLGDEIAFATGQDRQCIGIWRNGKRLGCPTRTPLAATVHGPLCPECQTMDRSYSIAADTSLDDPREFAVYLAHHGSRVKIGITAADRGQARLLEQGALSSTFLSSGTLAAARRVERLFTSAFGVTDRVTSPTKRTARLDPPSTLERADDLQTLAKNVSTLDWPAGQTLRPLDVIDHTPTYGLPANGIQPAHTLTALTPYAVISGRITCQIARDLYLETPQGLVLADTQLLSGWPLTPTDPGSPFTAPTEPIAAPVLPQDALF</sequence>